<accession>A0A8J4PPZ8</accession>
<name>A0A8J4PPZ8_9MYCE</name>
<feature type="compositionally biased region" description="Low complexity" evidence="1">
    <location>
        <begin position="272"/>
        <end position="289"/>
    </location>
</feature>
<evidence type="ECO:0008006" key="4">
    <source>
        <dbReference type="Google" id="ProtNLM"/>
    </source>
</evidence>
<keyword evidence="3" id="KW-1185">Reference proteome</keyword>
<proteinExistence type="predicted"/>
<dbReference type="Gene3D" id="3.80.10.10">
    <property type="entry name" value="Ribonuclease Inhibitor"/>
    <property type="match status" value="1"/>
</dbReference>
<dbReference type="AlphaFoldDB" id="A0A8J4PPZ8"/>
<feature type="compositionally biased region" description="Acidic residues" evidence="1">
    <location>
        <begin position="359"/>
        <end position="377"/>
    </location>
</feature>
<dbReference type="InterPro" id="IPR043313">
    <property type="entry name" value="LRMDA"/>
</dbReference>
<evidence type="ECO:0000256" key="1">
    <source>
        <dbReference type="SAM" id="MobiDB-lite"/>
    </source>
</evidence>
<organism evidence="2 3">
    <name type="scientific">Polysphondylium violaceum</name>
    <dbReference type="NCBI Taxonomy" id="133409"/>
    <lineage>
        <taxon>Eukaryota</taxon>
        <taxon>Amoebozoa</taxon>
        <taxon>Evosea</taxon>
        <taxon>Eumycetozoa</taxon>
        <taxon>Dictyostelia</taxon>
        <taxon>Dictyosteliales</taxon>
        <taxon>Dictyosteliaceae</taxon>
        <taxon>Polysphondylium</taxon>
    </lineage>
</organism>
<reference evidence="2" key="1">
    <citation type="submission" date="2020-01" db="EMBL/GenBank/DDBJ databases">
        <title>Development of genomics and gene disruption for Polysphondylium violaceum indicates a role for the polyketide synthase stlB in stalk morphogenesis.</title>
        <authorList>
            <person name="Narita B."/>
            <person name="Kawabe Y."/>
            <person name="Kin K."/>
            <person name="Saito T."/>
            <person name="Gibbs R."/>
            <person name="Kuspa A."/>
            <person name="Muzny D."/>
            <person name="Queller D."/>
            <person name="Richards S."/>
            <person name="Strassman J."/>
            <person name="Sucgang R."/>
            <person name="Worley K."/>
            <person name="Schaap P."/>
        </authorList>
    </citation>
    <scope>NUCLEOTIDE SEQUENCE</scope>
    <source>
        <strain evidence="2">QSvi11</strain>
    </source>
</reference>
<dbReference type="OrthoDB" id="10251250at2759"/>
<sequence length="418" mass="47752">MGKDQQQQISDRLDLAYRDITEINPQIVQRFGPYVKELDLSNNNLEKDLTILEGFTSLHTLVLDGNRVTSHTLFPIMPKVHTLWVNSNLIANLSIFMDRVVDCFPNVRTLSMLKNEACPNFFNGHSLREYKDYRLYVVHRLRNLQILDSTPVNDEERREAVKVYGSLTNITTSGVVNVKVELPAQSDYIEDDPKKKREEAVQKQEQDKEQRRLERKERKEKRILKREAKAEKKLQKDMAIGANPTPTTTVKQEKKEKDEDDFTDEEGEQDVVVENNVNKNNSGNDDNNGISALPTFSSEQAPVASVLPPIPPKLSSFEPVDNADDEANTVESASDHSDLPVYNPNKTTPPPPPSIKHEDDDDDDSDWSSDQELDSDQEVVLSQLTIDQYQYEDDDSSDDDNDDENNYIRTHVPVPKRK</sequence>
<dbReference type="Proteomes" id="UP000695562">
    <property type="component" value="Unassembled WGS sequence"/>
</dbReference>
<dbReference type="PANTHER" id="PTHR46282:SF1">
    <property type="entry name" value="LEUCINE-RICH REPEAT-CONTAINING PROTEIN 72-LIKE"/>
    <property type="match status" value="1"/>
</dbReference>
<evidence type="ECO:0000313" key="2">
    <source>
        <dbReference type="EMBL" id="KAF2071529.1"/>
    </source>
</evidence>
<feature type="compositionally biased region" description="Acidic residues" evidence="1">
    <location>
        <begin position="390"/>
        <end position="405"/>
    </location>
</feature>
<dbReference type="EMBL" id="AJWJ01000365">
    <property type="protein sequence ID" value="KAF2071529.1"/>
    <property type="molecule type" value="Genomic_DNA"/>
</dbReference>
<feature type="compositionally biased region" description="Basic and acidic residues" evidence="1">
    <location>
        <begin position="191"/>
        <end position="217"/>
    </location>
</feature>
<dbReference type="InterPro" id="IPR032675">
    <property type="entry name" value="LRR_dom_sf"/>
</dbReference>
<comment type="caution">
    <text evidence="2">The sequence shown here is derived from an EMBL/GenBank/DDBJ whole genome shotgun (WGS) entry which is preliminary data.</text>
</comment>
<evidence type="ECO:0000313" key="3">
    <source>
        <dbReference type="Proteomes" id="UP000695562"/>
    </source>
</evidence>
<protein>
    <recommendedName>
        <fullName evidence="4">Leucine-rich repeat-containing protein</fullName>
    </recommendedName>
</protein>
<dbReference type="PANTHER" id="PTHR46282">
    <property type="entry name" value="LEUCINE-RICH MELANOCYTE DIFFERENTIATION-ASSOCIATED PROTEIN"/>
    <property type="match status" value="1"/>
</dbReference>
<feature type="compositionally biased region" description="Acidic residues" evidence="1">
    <location>
        <begin position="258"/>
        <end position="271"/>
    </location>
</feature>
<feature type="region of interest" description="Disordered" evidence="1">
    <location>
        <begin position="189"/>
        <end position="418"/>
    </location>
</feature>
<dbReference type="Pfam" id="PF14580">
    <property type="entry name" value="LRR_9"/>
    <property type="match status" value="1"/>
</dbReference>
<dbReference type="SUPFAM" id="SSF52058">
    <property type="entry name" value="L domain-like"/>
    <property type="match status" value="1"/>
</dbReference>
<feature type="compositionally biased region" description="Basic and acidic residues" evidence="1">
    <location>
        <begin position="225"/>
        <end position="236"/>
    </location>
</feature>
<gene>
    <name evidence="2" type="ORF">CYY_007155</name>
</gene>